<reference evidence="2 3" key="1">
    <citation type="submission" date="2020-11" db="EMBL/GenBank/DDBJ databases">
        <title>Draft genome sequencing of a Lachnospiraceae strain isolated from anoxic soil subjected to BSD treatment.</title>
        <authorList>
            <person name="Uek A."/>
            <person name="Tonouchi A."/>
        </authorList>
    </citation>
    <scope>NUCLEOTIDE SEQUENCE [LARGE SCALE GENOMIC DNA]</scope>
    <source>
        <strain evidence="2 3">TB5</strain>
    </source>
</reference>
<feature type="transmembrane region" description="Helical" evidence="1">
    <location>
        <begin position="340"/>
        <end position="362"/>
    </location>
</feature>
<dbReference type="EMBL" id="AP024169">
    <property type="protein sequence ID" value="BCN29461.1"/>
    <property type="molecule type" value="Genomic_DNA"/>
</dbReference>
<keyword evidence="3" id="KW-1185">Reference proteome</keyword>
<evidence type="ECO:0000256" key="1">
    <source>
        <dbReference type="SAM" id="Phobius"/>
    </source>
</evidence>
<dbReference type="KEGG" id="ahb:bsdtb5_07560"/>
<dbReference type="AlphaFoldDB" id="A0A7R7EIS9"/>
<keyword evidence="1" id="KW-1133">Transmembrane helix</keyword>
<proteinExistence type="predicted"/>
<gene>
    <name evidence="2" type="ORF">bsdtb5_07560</name>
</gene>
<evidence type="ECO:0000313" key="3">
    <source>
        <dbReference type="Proteomes" id="UP000595897"/>
    </source>
</evidence>
<feature type="transmembrane region" description="Helical" evidence="1">
    <location>
        <begin position="421"/>
        <end position="439"/>
    </location>
</feature>
<protein>
    <submittedName>
        <fullName evidence="2">Uncharacterized protein</fullName>
    </submittedName>
</protein>
<dbReference type="Proteomes" id="UP000595897">
    <property type="component" value="Chromosome"/>
</dbReference>
<organism evidence="2 3">
    <name type="scientific">Anaeromicropila herbilytica</name>
    <dbReference type="NCBI Taxonomy" id="2785025"/>
    <lineage>
        <taxon>Bacteria</taxon>
        <taxon>Bacillati</taxon>
        <taxon>Bacillota</taxon>
        <taxon>Clostridia</taxon>
        <taxon>Lachnospirales</taxon>
        <taxon>Lachnospiraceae</taxon>
        <taxon>Anaeromicropila</taxon>
    </lineage>
</organism>
<keyword evidence="1" id="KW-0812">Transmembrane</keyword>
<evidence type="ECO:0000313" key="2">
    <source>
        <dbReference type="EMBL" id="BCN29461.1"/>
    </source>
</evidence>
<feature type="transmembrane region" description="Helical" evidence="1">
    <location>
        <begin position="292"/>
        <end position="313"/>
    </location>
</feature>
<accession>A0A7R7EIS9</accession>
<name>A0A7R7EIS9_9FIRM</name>
<feature type="transmembrane region" description="Helical" evidence="1">
    <location>
        <begin position="21"/>
        <end position="41"/>
    </location>
</feature>
<sequence>MIHLRRTKKEDSAHSRLGLKSCAGFLLFMFVMTLISKWISWEMKPEVTICDSDYKEMKQVDWAIGSITNGQPEYSMKSSLKGVKPKVEAYTEEGKIDIAKTENVKECLFKITYDYGTATYVIPRASITSDDGLSTKVYTVDLGDNKINPYNIVENSVSINNKTAEECDITSSLENVVVESSKSILEGSSVRIKKDNILDQKGRIELVPQKGTFFTSSYPVWMLKKICPKGTTFEVKEPENYSRITIPVAKGTNIQEVKSLMRELYRTTKLNENTTEYSFLESNRYIDLPNHVMSFLFMLMILILVLLTVYWDIRQYGKVLRRKCLEAGTKKSLEEDLVVILIRLILYSMAVILCCILISNIFTYNFDLIGRWLPKERVFDIQHYKNLYHAWLTNKDNYLSLYPTCKGAQYYHLLSQNWNKLFYEVAGGLVGWSVLLIIIKKIIHRMGRTSKI</sequence>
<keyword evidence="1" id="KW-0472">Membrane</keyword>